<dbReference type="InterPro" id="IPR001537">
    <property type="entry name" value="SpoU_MeTrfase"/>
</dbReference>
<feature type="binding site" evidence="6 7">
    <location>
        <position position="131"/>
    </location>
    <ligand>
        <name>S-adenosyl-L-methionine</name>
        <dbReference type="ChEBI" id="CHEBI:59789"/>
    </ligand>
</feature>
<comment type="catalytic activity">
    <reaction evidence="6">
        <text>cytidine(34) in tRNA + S-adenosyl-L-methionine = 2'-O-methylcytidine(34) in tRNA + S-adenosyl-L-homocysteine + H(+)</text>
        <dbReference type="Rhea" id="RHEA:43084"/>
        <dbReference type="Rhea" id="RHEA-COMP:10331"/>
        <dbReference type="Rhea" id="RHEA-COMP:10332"/>
        <dbReference type="ChEBI" id="CHEBI:15378"/>
        <dbReference type="ChEBI" id="CHEBI:57856"/>
        <dbReference type="ChEBI" id="CHEBI:59789"/>
        <dbReference type="ChEBI" id="CHEBI:74495"/>
        <dbReference type="ChEBI" id="CHEBI:82748"/>
        <dbReference type="EC" id="2.1.1.207"/>
    </reaction>
</comment>
<dbReference type="PIRSF" id="PIRSF029256">
    <property type="entry name" value="SpoU_TrmH_prd"/>
    <property type="match status" value="1"/>
</dbReference>
<evidence type="ECO:0000256" key="5">
    <source>
        <dbReference type="ARBA" id="ARBA00022694"/>
    </source>
</evidence>
<protein>
    <recommendedName>
        <fullName evidence="6">tRNA (cytidine(34)-2'-O)-methyltransferase</fullName>
        <ecNumber evidence="6">2.1.1.207</ecNumber>
    </recommendedName>
    <alternativeName>
        <fullName evidence="6">tRNA (cytidine/uridine-2'-O-)-methyltransferase TrmL</fullName>
    </alternativeName>
</protein>
<evidence type="ECO:0000256" key="8">
    <source>
        <dbReference type="SAM" id="MobiDB-lite"/>
    </source>
</evidence>
<keyword evidence="2 6" id="KW-0489">Methyltransferase</keyword>
<organism evidence="10 11">
    <name type="scientific">Candidatus Phaeomarinibacter ectocarpi</name>
    <dbReference type="NCBI Taxonomy" id="1458461"/>
    <lineage>
        <taxon>Bacteria</taxon>
        <taxon>Pseudomonadati</taxon>
        <taxon>Pseudomonadota</taxon>
        <taxon>Alphaproteobacteria</taxon>
        <taxon>Hyphomicrobiales</taxon>
        <taxon>Parvibaculaceae</taxon>
        <taxon>Candidatus Phaeomarinibacter</taxon>
    </lineage>
</organism>
<keyword evidence="1 6" id="KW-0963">Cytoplasm</keyword>
<feature type="region of interest" description="Disordered" evidence="8">
    <location>
        <begin position="152"/>
        <end position="173"/>
    </location>
</feature>
<dbReference type="GO" id="GO:0002130">
    <property type="term" value="P:wobble position ribose methylation"/>
    <property type="evidence" value="ECO:0007669"/>
    <property type="project" value="TreeGrafter"/>
</dbReference>
<evidence type="ECO:0000256" key="7">
    <source>
        <dbReference type="PIRSR" id="PIRSR029256-1"/>
    </source>
</evidence>
<evidence type="ECO:0000256" key="6">
    <source>
        <dbReference type="HAMAP-Rule" id="MF_01885"/>
    </source>
</evidence>
<comment type="subunit">
    <text evidence="6">Homodimer.</text>
</comment>
<evidence type="ECO:0000313" key="10">
    <source>
        <dbReference type="EMBL" id="CDO58761.1"/>
    </source>
</evidence>
<reference evidence="10 11" key="1">
    <citation type="journal article" date="2014" name="Front. Genet.">
        <title>Genome and metabolic network of "Candidatus Phaeomarinobacter ectocarpi" Ec32, a new candidate genus of Alphaproteobacteria frequently associated with brown algae.</title>
        <authorList>
            <person name="Dittami S.M."/>
            <person name="Barbeyron T."/>
            <person name="Boyen C."/>
            <person name="Cambefort J."/>
            <person name="Collet G."/>
            <person name="Delage L."/>
            <person name="Gobet A."/>
            <person name="Groisillier A."/>
            <person name="Leblanc C."/>
            <person name="Michel G."/>
            <person name="Scornet D."/>
            <person name="Siegel A."/>
            <person name="Tapia J.E."/>
            <person name="Tonon T."/>
        </authorList>
    </citation>
    <scope>NUCLEOTIDE SEQUENCE [LARGE SCALE GENOMIC DNA]</scope>
    <source>
        <strain evidence="10 11">Ec32</strain>
    </source>
</reference>
<dbReference type="GO" id="GO:0141098">
    <property type="term" value="F:tRNA (cytidine(34)-2'-O)-methyltransferase activity"/>
    <property type="evidence" value="ECO:0007669"/>
    <property type="project" value="RHEA"/>
</dbReference>
<dbReference type="Gene3D" id="3.40.1280.10">
    <property type="match status" value="1"/>
</dbReference>
<dbReference type="CDD" id="cd18094">
    <property type="entry name" value="SpoU-like_TrmL"/>
    <property type="match status" value="1"/>
</dbReference>
<dbReference type="STRING" id="1458461.BN1012_Phect547"/>
<keyword evidence="4 6" id="KW-0949">S-adenosyl-L-methionine</keyword>
<feature type="binding site" evidence="6 7">
    <location>
        <position position="101"/>
    </location>
    <ligand>
        <name>S-adenosyl-L-methionine</name>
        <dbReference type="ChEBI" id="CHEBI:59789"/>
    </ligand>
</feature>
<dbReference type="PANTHER" id="PTHR42971">
    <property type="entry name" value="TRNA (CYTIDINE(34)-2'-O)-METHYLTRANSFERASE"/>
    <property type="match status" value="1"/>
</dbReference>
<evidence type="ECO:0000256" key="3">
    <source>
        <dbReference type="ARBA" id="ARBA00022679"/>
    </source>
</evidence>
<dbReference type="InterPro" id="IPR029028">
    <property type="entry name" value="Alpha/beta_knot_MTases"/>
</dbReference>
<dbReference type="PANTHER" id="PTHR42971:SF1">
    <property type="entry name" value="TRNA (CYTIDINE(34)-2'-O)-METHYLTRANSFERASE"/>
    <property type="match status" value="1"/>
</dbReference>
<evidence type="ECO:0000256" key="4">
    <source>
        <dbReference type="ARBA" id="ARBA00022691"/>
    </source>
</evidence>
<dbReference type="EMBL" id="HG966617">
    <property type="protein sequence ID" value="CDO58761.1"/>
    <property type="molecule type" value="Genomic_DNA"/>
</dbReference>
<dbReference type="HAMAP" id="MF_01885">
    <property type="entry name" value="tRNA_methyltr_TrmL"/>
    <property type="match status" value="1"/>
</dbReference>
<dbReference type="KEGG" id="pect:BN1012_Phect547"/>
<dbReference type="SUPFAM" id="SSF75217">
    <property type="entry name" value="alpha/beta knot"/>
    <property type="match status" value="1"/>
</dbReference>
<gene>
    <name evidence="6" type="primary">trmL</name>
    <name evidence="10" type="ORF">BN1012_Phect547</name>
</gene>
<keyword evidence="5 6" id="KW-0819">tRNA processing</keyword>
<comment type="similarity">
    <text evidence="6">Belongs to the class IV-like SAM-binding methyltransferase superfamily. RNA methyltransferase TrmH family. TrmL subfamily.</text>
</comment>
<dbReference type="InterPro" id="IPR016914">
    <property type="entry name" value="TrmL"/>
</dbReference>
<feature type="binding site" evidence="6 7">
    <location>
        <position position="121"/>
    </location>
    <ligand>
        <name>S-adenosyl-L-methionine</name>
        <dbReference type="ChEBI" id="CHEBI:59789"/>
    </ligand>
</feature>
<dbReference type="EC" id="2.1.1.207" evidence="6"/>
<dbReference type="Pfam" id="PF00588">
    <property type="entry name" value="SpoU_methylase"/>
    <property type="match status" value="1"/>
</dbReference>
<dbReference type="GO" id="GO:0005737">
    <property type="term" value="C:cytoplasm"/>
    <property type="evidence" value="ECO:0007669"/>
    <property type="project" value="UniProtKB-SubCell"/>
</dbReference>
<evidence type="ECO:0000256" key="2">
    <source>
        <dbReference type="ARBA" id="ARBA00022603"/>
    </source>
</evidence>
<accession>X5MLX3</accession>
<evidence type="ECO:0000313" key="11">
    <source>
        <dbReference type="Proteomes" id="UP000032160"/>
    </source>
</evidence>
<dbReference type="OrthoDB" id="9789043at2"/>
<dbReference type="RefSeq" id="WP_043949626.1">
    <property type="nucleotide sequence ID" value="NZ_HG966617.1"/>
</dbReference>
<dbReference type="InterPro" id="IPR029026">
    <property type="entry name" value="tRNA_m1G_MTases_N"/>
</dbReference>
<name>X5MLX3_9HYPH</name>
<comment type="catalytic activity">
    <reaction evidence="6">
        <text>5-carboxymethylaminomethyluridine(34) in tRNA(Leu) + S-adenosyl-L-methionine = 5-carboxymethylaminomethyl-2'-O-methyluridine(34) in tRNA(Leu) + S-adenosyl-L-homocysteine + H(+)</text>
        <dbReference type="Rhea" id="RHEA:43088"/>
        <dbReference type="Rhea" id="RHEA-COMP:10333"/>
        <dbReference type="Rhea" id="RHEA-COMP:10334"/>
        <dbReference type="ChEBI" id="CHEBI:15378"/>
        <dbReference type="ChEBI" id="CHEBI:57856"/>
        <dbReference type="ChEBI" id="CHEBI:59789"/>
        <dbReference type="ChEBI" id="CHEBI:74508"/>
        <dbReference type="ChEBI" id="CHEBI:74511"/>
        <dbReference type="EC" id="2.1.1.207"/>
    </reaction>
</comment>
<dbReference type="PATRIC" id="fig|1458461.3.peg.547"/>
<evidence type="ECO:0000256" key="1">
    <source>
        <dbReference type="ARBA" id="ARBA00022490"/>
    </source>
</evidence>
<dbReference type="AlphaFoldDB" id="X5MLX3"/>
<dbReference type="GO" id="GO:0141102">
    <property type="term" value="F:tRNA (5-carboxymethylaminomethyluridine(34)-2'-O)-methyltransferase activity"/>
    <property type="evidence" value="ECO:0007669"/>
    <property type="project" value="RHEA"/>
</dbReference>
<comment type="function">
    <text evidence="6">Methylates the ribose at the nucleotide 34 wobble position in the two leucyl isoacceptors tRNA(Leu)(CmAA) and tRNA(Leu)(cmnm5UmAA). Catalyzes the methyl transfer from S-adenosyl-L-methionine to the 2'-OH of the wobble nucleotide.</text>
</comment>
<proteinExistence type="inferred from homology"/>
<feature type="binding site" evidence="6 7">
    <location>
        <position position="79"/>
    </location>
    <ligand>
        <name>S-adenosyl-L-methionine</name>
        <dbReference type="ChEBI" id="CHEBI:59789"/>
    </ligand>
</feature>
<dbReference type="HOGENOM" id="CLU_110125_2_0_5"/>
<comment type="subcellular location">
    <subcellularLocation>
        <location evidence="6">Cytoplasm</location>
    </subcellularLocation>
</comment>
<sequence>MRLALYEPDIPQNAGTIMRMAACMGVSVDIIEPCGFTLSDRRFRRAGMDYLDHLDLTVHASYEAFTSAPARTASRTILLTTRADTFHHEITYQPGDTLMLGRESAGVPDEVHNAADLRVKIPMAPVPTLRSLNVAMAASMVLGEALRQTGQFPDSVQQSATDITTPATTGVSS</sequence>
<keyword evidence="3 6" id="KW-0808">Transferase</keyword>
<dbReference type="Proteomes" id="UP000032160">
    <property type="component" value="Chromosome I"/>
</dbReference>
<feature type="domain" description="tRNA/rRNA methyltransferase SpoU type" evidence="9">
    <location>
        <begin position="2"/>
        <end position="142"/>
    </location>
</feature>
<keyword evidence="11" id="KW-1185">Reference proteome</keyword>
<evidence type="ECO:0000259" key="9">
    <source>
        <dbReference type="Pfam" id="PF00588"/>
    </source>
</evidence>
<dbReference type="GO" id="GO:0003723">
    <property type="term" value="F:RNA binding"/>
    <property type="evidence" value="ECO:0007669"/>
    <property type="project" value="InterPro"/>
</dbReference>